<dbReference type="Pfam" id="PF00400">
    <property type="entry name" value="WD40"/>
    <property type="match status" value="3"/>
</dbReference>
<dbReference type="AlphaFoldDB" id="A0A4P9XLR2"/>
<keyword evidence="1 3" id="KW-0853">WD repeat</keyword>
<evidence type="ECO:0000256" key="2">
    <source>
        <dbReference type="ARBA" id="ARBA00022737"/>
    </source>
</evidence>
<proteinExistence type="predicted"/>
<dbReference type="SUPFAM" id="SSF50978">
    <property type="entry name" value="WD40 repeat-like"/>
    <property type="match status" value="1"/>
</dbReference>
<protein>
    <submittedName>
        <fullName evidence="4">WD40-repeat-containing domain protein</fullName>
    </submittedName>
</protein>
<keyword evidence="2" id="KW-0677">Repeat</keyword>
<dbReference type="Proteomes" id="UP000271241">
    <property type="component" value="Unassembled WGS sequence"/>
</dbReference>
<dbReference type="SMART" id="SM00320">
    <property type="entry name" value="WD40"/>
    <property type="match status" value="3"/>
</dbReference>
<dbReference type="Gene3D" id="2.130.10.10">
    <property type="entry name" value="YVTN repeat-like/Quinoprotein amine dehydrogenase"/>
    <property type="match status" value="1"/>
</dbReference>
<evidence type="ECO:0000313" key="5">
    <source>
        <dbReference type="Proteomes" id="UP000271241"/>
    </source>
</evidence>
<dbReference type="InterPro" id="IPR036322">
    <property type="entry name" value="WD40_repeat_dom_sf"/>
</dbReference>
<feature type="non-terminal residue" evidence="4">
    <location>
        <position position="320"/>
    </location>
</feature>
<evidence type="ECO:0000256" key="1">
    <source>
        <dbReference type="ARBA" id="ARBA00022574"/>
    </source>
</evidence>
<dbReference type="EMBL" id="KZ992812">
    <property type="protein sequence ID" value="RKP06818.1"/>
    <property type="molecule type" value="Genomic_DNA"/>
</dbReference>
<gene>
    <name evidence="4" type="ORF">THASP1DRAFT_4193</name>
</gene>
<dbReference type="PANTHER" id="PTHR19919">
    <property type="entry name" value="WD REPEAT CONTAINING PROTEIN"/>
    <property type="match status" value="1"/>
</dbReference>
<organism evidence="4 5">
    <name type="scientific">Thamnocephalis sphaerospora</name>
    <dbReference type="NCBI Taxonomy" id="78915"/>
    <lineage>
        <taxon>Eukaryota</taxon>
        <taxon>Fungi</taxon>
        <taxon>Fungi incertae sedis</taxon>
        <taxon>Zoopagomycota</taxon>
        <taxon>Zoopagomycotina</taxon>
        <taxon>Zoopagomycetes</taxon>
        <taxon>Zoopagales</taxon>
        <taxon>Sigmoideomycetaceae</taxon>
        <taxon>Thamnocephalis</taxon>
    </lineage>
</organism>
<feature type="non-terminal residue" evidence="4">
    <location>
        <position position="1"/>
    </location>
</feature>
<dbReference type="OrthoDB" id="1284551at2759"/>
<dbReference type="InterPro" id="IPR001680">
    <property type="entry name" value="WD40_rpt"/>
</dbReference>
<dbReference type="InterPro" id="IPR015943">
    <property type="entry name" value="WD40/YVTN_repeat-like_dom_sf"/>
</dbReference>
<evidence type="ECO:0000313" key="4">
    <source>
        <dbReference type="EMBL" id="RKP06818.1"/>
    </source>
</evidence>
<dbReference type="InterPro" id="IPR019775">
    <property type="entry name" value="WD40_repeat_CS"/>
</dbReference>
<feature type="repeat" description="WD" evidence="3">
    <location>
        <begin position="229"/>
        <end position="271"/>
    </location>
</feature>
<reference evidence="5" key="1">
    <citation type="journal article" date="2018" name="Nat. Microbiol.">
        <title>Leveraging single-cell genomics to expand the fungal tree of life.</title>
        <authorList>
            <person name="Ahrendt S.R."/>
            <person name="Quandt C.A."/>
            <person name="Ciobanu D."/>
            <person name="Clum A."/>
            <person name="Salamov A."/>
            <person name="Andreopoulos B."/>
            <person name="Cheng J.F."/>
            <person name="Woyke T."/>
            <person name="Pelin A."/>
            <person name="Henrissat B."/>
            <person name="Reynolds N.K."/>
            <person name="Benny G.L."/>
            <person name="Smith M.E."/>
            <person name="James T.Y."/>
            <person name="Grigoriev I.V."/>
        </authorList>
    </citation>
    <scope>NUCLEOTIDE SEQUENCE [LARGE SCALE GENOMIC DNA]</scope>
    <source>
        <strain evidence="5">RSA 1356</strain>
    </source>
</reference>
<feature type="repeat" description="WD" evidence="3">
    <location>
        <begin position="134"/>
        <end position="176"/>
    </location>
</feature>
<dbReference type="STRING" id="78915.A0A4P9XLR2"/>
<dbReference type="InterPro" id="IPR045159">
    <property type="entry name" value="DCAF7-like"/>
</dbReference>
<dbReference type="PROSITE" id="PS00678">
    <property type="entry name" value="WD_REPEATS_1"/>
    <property type="match status" value="1"/>
</dbReference>
<keyword evidence="5" id="KW-1185">Reference proteome</keyword>
<evidence type="ECO:0000256" key="3">
    <source>
        <dbReference type="PROSITE-ProRule" id="PRU00221"/>
    </source>
</evidence>
<name>A0A4P9XLR2_9FUNG</name>
<dbReference type="PROSITE" id="PS50082">
    <property type="entry name" value="WD_REPEATS_2"/>
    <property type="match status" value="2"/>
</dbReference>
<accession>A0A4P9XLR2</accession>
<dbReference type="PROSITE" id="PS50294">
    <property type="entry name" value="WD_REPEATS_REGION"/>
    <property type="match status" value="1"/>
</dbReference>
<sequence>FHLAVGTFMEGAGNKLQVVSLGASGEDDHEQLELTVTAEAEVLYPCTKVMTQPEYGDSCLLATTSDMLRIWEHKQGPEGGLQLRAELCSAKSDMMAPLTSFDWSDAKPSLLVTCSVDTTCTVWDVVTKQAKTQLIAHDREVFDVSFVAGSQDIFASVGADGSVRMFDLRSLEHSSIIYESPGSDHRAPAPLLRLACNRKSTHYLATFHMDAQTIQVLDARMPGTPFAELQAHTGPVNSIAWSPESESNLISCGDDGQILLWDIKDSAGSMQPGISSSGNSTVSVKGAHTVAAEANVATWSRTLPSWIGVTSGQTLYALRI</sequence>